<dbReference type="RefSeq" id="WP_198061372.1">
    <property type="nucleotide sequence ID" value="NZ_CP065856.1"/>
</dbReference>
<dbReference type="Proteomes" id="UP000595001">
    <property type="component" value="Chromosome"/>
</dbReference>
<gene>
    <name evidence="4" type="ORF">I7X12_17855</name>
</gene>
<organism evidence="4 5">
    <name type="scientific">Halosimplex litoreum</name>
    <dbReference type="NCBI Taxonomy" id="1198301"/>
    <lineage>
        <taxon>Archaea</taxon>
        <taxon>Methanobacteriati</taxon>
        <taxon>Methanobacteriota</taxon>
        <taxon>Stenosarchaea group</taxon>
        <taxon>Halobacteria</taxon>
        <taxon>Halobacteriales</taxon>
        <taxon>Haloarculaceae</taxon>
        <taxon>Halosimplex</taxon>
    </lineage>
</organism>
<evidence type="ECO:0000313" key="4">
    <source>
        <dbReference type="EMBL" id="QPV62572.1"/>
    </source>
</evidence>
<feature type="domain" description="HTH bat-type" evidence="3">
    <location>
        <begin position="170"/>
        <end position="221"/>
    </location>
</feature>
<keyword evidence="1" id="KW-0805">Transcription regulation</keyword>
<protein>
    <submittedName>
        <fullName evidence="4">Helix-turn-helix domain-containing protein</fullName>
    </submittedName>
</protein>
<dbReference type="EMBL" id="CP065856">
    <property type="protein sequence ID" value="QPV62572.1"/>
    <property type="molecule type" value="Genomic_DNA"/>
</dbReference>
<dbReference type="InterPro" id="IPR007050">
    <property type="entry name" value="HTH_bacterioopsin"/>
</dbReference>
<proteinExistence type="predicted"/>
<dbReference type="KEGG" id="hlt:I7X12_17855"/>
<evidence type="ECO:0000256" key="1">
    <source>
        <dbReference type="ARBA" id="ARBA00023015"/>
    </source>
</evidence>
<reference evidence="4 5" key="1">
    <citation type="submission" date="2020-12" db="EMBL/GenBank/DDBJ databases">
        <title>Halosimplex halophilum sp. nov. and Halosimplex salinum sp. nov., two new members of the genus Halosimplex.</title>
        <authorList>
            <person name="Cui H.L."/>
        </authorList>
    </citation>
    <scope>NUCLEOTIDE SEQUENCE [LARGE SCALE GENOMIC DNA]</scope>
    <source>
        <strain evidence="4 5">YGH94</strain>
    </source>
</reference>
<accession>A0A7T3FXV0</accession>
<dbReference type="AlphaFoldDB" id="A0A7T3FXV0"/>
<dbReference type="OrthoDB" id="51502at2157"/>
<name>A0A7T3FXV0_9EURY</name>
<dbReference type="PANTHER" id="PTHR34236">
    <property type="entry name" value="DIMETHYL SULFOXIDE REDUCTASE TRANSCRIPTIONAL ACTIVATOR"/>
    <property type="match status" value="1"/>
</dbReference>
<evidence type="ECO:0000259" key="3">
    <source>
        <dbReference type="Pfam" id="PF04967"/>
    </source>
</evidence>
<evidence type="ECO:0000256" key="2">
    <source>
        <dbReference type="ARBA" id="ARBA00023163"/>
    </source>
</evidence>
<dbReference type="GeneID" id="60590398"/>
<keyword evidence="2" id="KW-0804">Transcription</keyword>
<evidence type="ECO:0000313" key="5">
    <source>
        <dbReference type="Proteomes" id="UP000595001"/>
    </source>
</evidence>
<dbReference type="PANTHER" id="PTHR34236:SF1">
    <property type="entry name" value="DIMETHYL SULFOXIDE REDUCTASE TRANSCRIPTIONAL ACTIVATOR"/>
    <property type="match status" value="1"/>
</dbReference>
<sequence>MPSTDENAGEPPVRGVEVAPMIRARIRMALPGDVWVGEVSQAFSDATFRLLTGVPLDDRTLELGEILAVDPESALDGLREHPDVVSSAPLYTGSDRALVRYETREQGLFEFLGDSALTPEFPVVVEDGSIEFTVTATRAQFDAFGDRLDAADRRYDLLSVVHGDDRSAVLTDRQRETLLVALREGYFAVPRECTLAEVADAMGVDKSSTSETVRRAVERVLDWFLAEAR</sequence>
<keyword evidence="5" id="KW-1185">Reference proteome</keyword>
<dbReference type="Pfam" id="PF04967">
    <property type="entry name" value="HTH_10"/>
    <property type="match status" value="1"/>
</dbReference>